<dbReference type="InterPro" id="IPR018114">
    <property type="entry name" value="TRYPSIN_HIS"/>
</dbReference>
<evidence type="ECO:0000256" key="9">
    <source>
        <dbReference type="RuleBase" id="RU363034"/>
    </source>
</evidence>
<dbReference type="SUPFAM" id="SSF50494">
    <property type="entry name" value="Trypsin-like serine proteases"/>
    <property type="match status" value="1"/>
</dbReference>
<dbReference type="SMART" id="SM00020">
    <property type="entry name" value="Tryp_SPc"/>
    <property type="match status" value="1"/>
</dbReference>
<keyword evidence="3" id="KW-0964">Secreted</keyword>
<feature type="chain" id="PRO_5026810088" description="chymotrypsin" evidence="10">
    <location>
        <begin position="19"/>
        <end position="383"/>
    </location>
</feature>
<keyword evidence="12" id="KW-1185">Reference proteome</keyword>
<evidence type="ECO:0000313" key="12">
    <source>
        <dbReference type="Proteomes" id="UP000504618"/>
    </source>
</evidence>
<evidence type="ECO:0000256" key="10">
    <source>
        <dbReference type="SAM" id="SignalP"/>
    </source>
</evidence>
<keyword evidence="10" id="KW-0732">Signal</keyword>
<evidence type="ECO:0000256" key="8">
    <source>
        <dbReference type="ARBA" id="ARBA00044036"/>
    </source>
</evidence>
<keyword evidence="4 9" id="KW-0645">Protease</keyword>
<dbReference type="OrthoDB" id="6755574at2759"/>
<organism evidence="12 13">
    <name type="scientific">Temnothorax curvispinosus</name>
    <dbReference type="NCBI Taxonomy" id="300111"/>
    <lineage>
        <taxon>Eukaryota</taxon>
        <taxon>Metazoa</taxon>
        <taxon>Ecdysozoa</taxon>
        <taxon>Arthropoda</taxon>
        <taxon>Hexapoda</taxon>
        <taxon>Insecta</taxon>
        <taxon>Pterygota</taxon>
        <taxon>Neoptera</taxon>
        <taxon>Endopterygota</taxon>
        <taxon>Hymenoptera</taxon>
        <taxon>Apocrita</taxon>
        <taxon>Aculeata</taxon>
        <taxon>Formicoidea</taxon>
        <taxon>Formicidae</taxon>
        <taxon>Myrmicinae</taxon>
        <taxon>Temnothorax</taxon>
    </lineage>
</organism>
<name>A0A6J1PT27_9HYME</name>
<keyword evidence="7" id="KW-1015">Disulfide bond</keyword>
<evidence type="ECO:0000256" key="4">
    <source>
        <dbReference type="ARBA" id="ARBA00022670"/>
    </source>
</evidence>
<dbReference type="CDD" id="cd00190">
    <property type="entry name" value="Tryp_SPc"/>
    <property type="match status" value="1"/>
</dbReference>
<dbReference type="InterPro" id="IPR001254">
    <property type="entry name" value="Trypsin_dom"/>
</dbReference>
<dbReference type="InterPro" id="IPR009003">
    <property type="entry name" value="Peptidase_S1_PA"/>
</dbReference>
<keyword evidence="5 9" id="KW-0378">Hydrolase</keyword>
<evidence type="ECO:0000256" key="2">
    <source>
        <dbReference type="ARBA" id="ARBA00007664"/>
    </source>
</evidence>
<dbReference type="GO" id="GO:0016485">
    <property type="term" value="P:protein processing"/>
    <property type="evidence" value="ECO:0007669"/>
    <property type="project" value="UniProtKB-ARBA"/>
</dbReference>
<dbReference type="InterPro" id="IPR050430">
    <property type="entry name" value="Peptidase_S1"/>
</dbReference>
<dbReference type="PANTHER" id="PTHR24276:SF98">
    <property type="entry name" value="FI18310P1-RELATED"/>
    <property type="match status" value="1"/>
</dbReference>
<dbReference type="Pfam" id="PF00089">
    <property type="entry name" value="Trypsin"/>
    <property type="match status" value="1"/>
</dbReference>
<dbReference type="GO" id="GO:0005576">
    <property type="term" value="C:extracellular region"/>
    <property type="evidence" value="ECO:0007669"/>
    <property type="project" value="UniProtKB-SubCell"/>
</dbReference>
<feature type="domain" description="Peptidase S1" evidence="11">
    <location>
        <begin position="24"/>
        <end position="256"/>
    </location>
</feature>
<dbReference type="InterPro" id="IPR001314">
    <property type="entry name" value="Peptidase_S1A"/>
</dbReference>
<accession>A0A6J1PT27</accession>
<feature type="signal peptide" evidence="10">
    <location>
        <begin position="1"/>
        <end position="18"/>
    </location>
</feature>
<evidence type="ECO:0000313" key="13">
    <source>
        <dbReference type="RefSeq" id="XP_024872406.1"/>
    </source>
</evidence>
<dbReference type="PROSITE" id="PS00134">
    <property type="entry name" value="TRYPSIN_HIS"/>
    <property type="match status" value="1"/>
</dbReference>
<dbReference type="PROSITE" id="PS00135">
    <property type="entry name" value="TRYPSIN_SER"/>
    <property type="match status" value="1"/>
</dbReference>
<evidence type="ECO:0000256" key="1">
    <source>
        <dbReference type="ARBA" id="ARBA00004239"/>
    </source>
</evidence>
<proteinExistence type="inferred from homology"/>
<dbReference type="RefSeq" id="XP_024872406.1">
    <property type="nucleotide sequence ID" value="XM_025016638.1"/>
</dbReference>
<dbReference type="GeneID" id="112454975"/>
<dbReference type="InterPro" id="IPR043504">
    <property type="entry name" value="Peptidase_S1_PA_chymotrypsin"/>
</dbReference>
<dbReference type="GO" id="GO:0004252">
    <property type="term" value="F:serine-type endopeptidase activity"/>
    <property type="evidence" value="ECO:0007669"/>
    <property type="project" value="UniProtKB-EC"/>
</dbReference>
<sequence length="383" mass="41282">MLPFIFLVVGVLAQQTFADDPEQIVGGTPAAPGEFPHQASLRVNGNHICGGSIIAPTKILTAAHCVDGIVYPPYNNLRIATGTIQINGGKLHTVSKVAVHPQYSGRREDAWRNDVAVITLRSPIQYDQYQSAIDLTTYKPSAGQTATLSGWGRTSTGGSLARSLLKMNQAVVSQNQCQQYHRGMPLTGSHLCTLNRFGIGACQGDSGGPLISNGVQIGITSWVLPCAQGVPDVYTDVSYHHISNGEEEAEIQDANSFASHSESKEELDEFDLVHGKKLQSPILGCHYQLLDLPTSCIPSTILDTSLLHIPVYAHLKVYDLKPVRLPEAPSILSALLQFSEGTVISKSSREISSTARLSEDDGVSASCSARNSIIKINKNKRRT</sequence>
<protein>
    <recommendedName>
        <fullName evidence="8">chymotrypsin</fullName>
        <ecNumber evidence="8">3.4.21.1</ecNumber>
    </recommendedName>
</protein>
<keyword evidence="6 9" id="KW-0720">Serine protease</keyword>
<comment type="similarity">
    <text evidence="2">Belongs to the peptidase S1 family.</text>
</comment>
<evidence type="ECO:0000256" key="7">
    <source>
        <dbReference type="ARBA" id="ARBA00023157"/>
    </source>
</evidence>
<dbReference type="EC" id="3.4.21.1" evidence="8"/>
<dbReference type="PRINTS" id="PR00722">
    <property type="entry name" value="CHYMOTRYPSIN"/>
</dbReference>
<evidence type="ECO:0000256" key="6">
    <source>
        <dbReference type="ARBA" id="ARBA00022825"/>
    </source>
</evidence>
<dbReference type="PANTHER" id="PTHR24276">
    <property type="entry name" value="POLYSERASE-RELATED"/>
    <property type="match status" value="1"/>
</dbReference>
<dbReference type="AlphaFoldDB" id="A0A6J1PT27"/>
<gene>
    <name evidence="13" type="primary">LOC112454975</name>
</gene>
<dbReference type="Proteomes" id="UP000504618">
    <property type="component" value="Unplaced"/>
</dbReference>
<dbReference type="FunFam" id="2.40.10.10:FF:000047">
    <property type="entry name" value="Trypsin eta"/>
    <property type="match status" value="1"/>
</dbReference>
<evidence type="ECO:0000256" key="5">
    <source>
        <dbReference type="ARBA" id="ARBA00022801"/>
    </source>
</evidence>
<dbReference type="PROSITE" id="PS50240">
    <property type="entry name" value="TRYPSIN_DOM"/>
    <property type="match status" value="1"/>
</dbReference>
<evidence type="ECO:0000256" key="3">
    <source>
        <dbReference type="ARBA" id="ARBA00022525"/>
    </source>
</evidence>
<reference evidence="13" key="1">
    <citation type="submission" date="2025-08" db="UniProtKB">
        <authorList>
            <consortium name="RefSeq"/>
        </authorList>
    </citation>
    <scope>IDENTIFICATION</scope>
    <source>
        <tissue evidence="13">Whole body</tissue>
    </source>
</reference>
<dbReference type="Gene3D" id="2.40.10.10">
    <property type="entry name" value="Trypsin-like serine proteases"/>
    <property type="match status" value="2"/>
</dbReference>
<evidence type="ECO:0000259" key="11">
    <source>
        <dbReference type="PROSITE" id="PS50240"/>
    </source>
</evidence>
<comment type="subcellular location">
    <subcellularLocation>
        <location evidence="1">Secreted</location>
        <location evidence="1">Extracellular space</location>
    </subcellularLocation>
</comment>
<dbReference type="InterPro" id="IPR033116">
    <property type="entry name" value="TRYPSIN_SER"/>
</dbReference>